<name>A0A5S6Q8T3_TRIMR</name>
<evidence type="ECO:0000259" key="2">
    <source>
        <dbReference type="PROSITE" id="PS50222"/>
    </source>
</evidence>
<dbReference type="InterPro" id="IPR002048">
    <property type="entry name" value="EF_hand_dom"/>
</dbReference>
<dbReference type="Gene3D" id="1.10.238.10">
    <property type="entry name" value="EF-hand"/>
    <property type="match status" value="1"/>
</dbReference>
<dbReference type="PROSITE" id="PS50222">
    <property type="entry name" value="EF_HAND_2"/>
    <property type="match status" value="1"/>
</dbReference>
<dbReference type="AlphaFoldDB" id="A0A5S6Q8T3"/>
<organism evidence="3 4">
    <name type="scientific">Trichuris muris</name>
    <name type="common">Mouse whipworm</name>
    <dbReference type="NCBI Taxonomy" id="70415"/>
    <lineage>
        <taxon>Eukaryota</taxon>
        <taxon>Metazoa</taxon>
        <taxon>Ecdysozoa</taxon>
        <taxon>Nematoda</taxon>
        <taxon>Enoplea</taxon>
        <taxon>Dorylaimia</taxon>
        <taxon>Trichinellida</taxon>
        <taxon>Trichuridae</taxon>
        <taxon>Trichuris</taxon>
    </lineage>
</organism>
<dbReference type="PROSITE" id="PS00018">
    <property type="entry name" value="EF_HAND_1"/>
    <property type="match status" value="2"/>
</dbReference>
<evidence type="ECO:0000313" key="3">
    <source>
        <dbReference type="Proteomes" id="UP000046395"/>
    </source>
</evidence>
<dbReference type="WBParaSite" id="TMUE_1000003598.1">
    <property type="protein sequence ID" value="TMUE_1000003598.1"/>
    <property type="gene ID" value="WBGene00288534"/>
</dbReference>
<proteinExistence type="predicted"/>
<dbReference type="SUPFAM" id="SSF47473">
    <property type="entry name" value="EF-hand"/>
    <property type="match status" value="1"/>
</dbReference>
<dbReference type="InterPro" id="IPR011992">
    <property type="entry name" value="EF-hand-dom_pair"/>
</dbReference>
<dbReference type="STRING" id="70415.A0A5S6Q8T3"/>
<dbReference type="SMART" id="SM00054">
    <property type="entry name" value="EFh"/>
    <property type="match status" value="2"/>
</dbReference>
<reference evidence="4" key="1">
    <citation type="submission" date="2019-12" db="UniProtKB">
        <authorList>
            <consortium name="WormBaseParasite"/>
        </authorList>
    </citation>
    <scope>IDENTIFICATION</scope>
</reference>
<accession>A0A5S6Q8T3</accession>
<protein>
    <submittedName>
        <fullName evidence="4">EF-hand domain-containing protein</fullName>
    </submittedName>
</protein>
<sequence length="228" mass="26615">MEIFYIKKEEHIAGTVAWEMRWRKSSVHSNSTSLNGASVNYMADGTTDPFVLKKWKTIFRRLFDNSSSQEADWGDFYLITKRVGSLYGADSEQMTLTRNTMKPLWNKLVALTDINNDKKIQLTEWCELLKQSSLNPKVENDWINEYMEFMFKLFDVSCDGKLDLPEFVDGMKTCGLDEESAREAFKLMTKNEDDCTISYDRFTSLWREYFFSSDREALGNHLFGELPD</sequence>
<keyword evidence="1" id="KW-0106">Calcium</keyword>
<evidence type="ECO:0000313" key="4">
    <source>
        <dbReference type="WBParaSite" id="TMUE_1000003598.1"/>
    </source>
</evidence>
<dbReference type="InterPro" id="IPR018247">
    <property type="entry name" value="EF_Hand_1_Ca_BS"/>
</dbReference>
<keyword evidence="3" id="KW-1185">Reference proteome</keyword>
<feature type="domain" description="EF-hand" evidence="2">
    <location>
        <begin position="142"/>
        <end position="177"/>
    </location>
</feature>
<evidence type="ECO:0000256" key="1">
    <source>
        <dbReference type="ARBA" id="ARBA00022837"/>
    </source>
</evidence>
<dbReference type="GO" id="GO:0005509">
    <property type="term" value="F:calcium ion binding"/>
    <property type="evidence" value="ECO:0007669"/>
    <property type="project" value="InterPro"/>
</dbReference>
<dbReference type="Proteomes" id="UP000046395">
    <property type="component" value="Unassembled WGS sequence"/>
</dbReference>